<accession>X1R4J4</accession>
<dbReference type="InterPro" id="IPR004155">
    <property type="entry name" value="PBS_lyase_HEAT"/>
</dbReference>
<comment type="caution">
    <text evidence="1">The sequence shown here is derived from an EMBL/GenBank/DDBJ whole genome shotgun (WGS) entry which is preliminary data.</text>
</comment>
<evidence type="ECO:0000313" key="1">
    <source>
        <dbReference type="EMBL" id="GAI50524.1"/>
    </source>
</evidence>
<dbReference type="PROSITE" id="PS51257">
    <property type="entry name" value="PROKAR_LIPOPROTEIN"/>
    <property type="match status" value="1"/>
</dbReference>
<proteinExistence type="predicted"/>
<dbReference type="SMART" id="SM00567">
    <property type="entry name" value="EZ_HEAT"/>
    <property type="match status" value="2"/>
</dbReference>
<dbReference type="InterPro" id="IPR011989">
    <property type="entry name" value="ARM-like"/>
</dbReference>
<evidence type="ECO:0008006" key="2">
    <source>
        <dbReference type="Google" id="ProtNLM"/>
    </source>
</evidence>
<name>X1R4J4_9ZZZZ</name>
<protein>
    <recommendedName>
        <fullName evidence="2">HEAT repeat domain-containing protein</fullName>
    </recommendedName>
</protein>
<organism evidence="1">
    <name type="scientific">marine sediment metagenome</name>
    <dbReference type="NCBI Taxonomy" id="412755"/>
    <lineage>
        <taxon>unclassified sequences</taxon>
        <taxon>metagenomes</taxon>
        <taxon>ecological metagenomes</taxon>
    </lineage>
</organism>
<feature type="non-terminal residue" evidence="1">
    <location>
        <position position="192"/>
    </location>
</feature>
<dbReference type="Pfam" id="PF13646">
    <property type="entry name" value="HEAT_2"/>
    <property type="match status" value="1"/>
</dbReference>
<dbReference type="InterPro" id="IPR016024">
    <property type="entry name" value="ARM-type_fold"/>
</dbReference>
<dbReference type="SUPFAM" id="SSF48371">
    <property type="entry name" value="ARM repeat"/>
    <property type="match status" value="1"/>
</dbReference>
<dbReference type="AlphaFoldDB" id="X1R4J4"/>
<dbReference type="Gene3D" id="1.25.10.10">
    <property type="entry name" value="Leucine-rich Repeat Variant"/>
    <property type="match status" value="2"/>
</dbReference>
<reference evidence="1" key="1">
    <citation type="journal article" date="2014" name="Front. Microbiol.">
        <title>High frequency of phylogenetically diverse reductive dehalogenase-homologous genes in deep subseafloor sedimentary metagenomes.</title>
        <authorList>
            <person name="Kawai M."/>
            <person name="Futagami T."/>
            <person name="Toyoda A."/>
            <person name="Takaki Y."/>
            <person name="Nishi S."/>
            <person name="Hori S."/>
            <person name="Arai W."/>
            <person name="Tsubouchi T."/>
            <person name="Morono Y."/>
            <person name="Uchiyama I."/>
            <person name="Ito T."/>
            <person name="Fujiyama A."/>
            <person name="Inagaki F."/>
            <person name="Takami H."/>
        </authorList>
    </citation>
    <scope>NUCLEOTIDE SEQUENCE</scope>
    <source>
        <strain evidence="1">Expedition CK06-06</strain>
    </source>
</reference>
<gene>
    <name evidence="1" type="ORF">S06H3_54395</name>
</gene>
<dbReference type="EMBL" id="BARV01034780">
    <property type="protein sequence ID" value="GAI50524.1"/>
    <property type="molecule type" value="Genomic_DNA"/>
</dbReference>
<sequence length="192" mass="20391">MSKSKMNYTLIIALLLACAMQSFGQTVVPATKQQVDKLIAVLKSDAPHKEKADACRLLALVGTKDAVAPLAALLGDEKLSHMARYGLEPIPDRAVDEALRDALGKLKGRPLVGVIGSIGVRRDTKAVKPLQNILMQHDSDAQVTQAVVRALGSIGNMAAADVLQLALAHAPADNQLDICEGLLRCAERLVAE</sequence>